<dbReference type="InterPro" id="IPR021235">
    <property type="entry name" value="DUF2637"/>
</dbReference>
<evidence type="ECO:0000313" key="3">
    <source>
        <dbReference type="EMBL" id="MFC5941991.1"/>
    </source>
</evidence>
<evidence type="ECO:0000256" key="1">
    <source>
        <dbReference type="SAM" id="MobiDB-lite"/>
    </source>
</evidence>
<dbReference type="EMBL" id="JBHSQQ010000046">
    <property type="protein sequence ID" value="MFC5941991.1"/>
    <property type="molecule type" value="Genomic_DNA"/>
</dbReference>
<dbReference type="RefSeq" id="WP_353900199.1">
    <property type="nucleotide sequence ID" value="NZ_CP158970.1"/>
</dbReference>
<gene>
    <name evidence="3" type="ORF">ACFPZ4_10935</name>
</gene>
<keyword evidence="2" id="KW-0472">Membrane</keyword>
<reference evidence="4" key="1">
    <citation type="journal article" date="2019" name="Int. J. Syst. Evol. Microbiol.">
        <title>The Global Catalogue of Microorganisms (GCM) 10K type strain sequencing project: providing services to taxonomists for standard genome sequencing and annotation.</title>
        <authorList>
            <consortium name="The Broad Institute Genomics Platform"/>
            <consortium name="The Broad Institute Genome Sequencing Center for Infectious Disease"/>
            <person name="Wu L."/>
            <person name="Ma J."/>
        </authorList>
    </citation>
    <scope>NUCLEOTIDE SEQUENCE [LARGE SCALE GENOMIC DNA]</scope>
    <source>
        <strain evidence="4">CGMCC 4.7173</strain>
    </source>
</reference>
<evidence type="ECO:0000313" key="4">
    <source>
        <dbReference type="Proteomes" id="UP001596207"/>
    </source>
</evidence>
<dbReference type="Pfam" id="PF10935">
    <property type="entry name" value="DUF2637"/>
    <property type="match status" value="1"/>
</dbReference>
<feature type="transmembrane region" description="Helical" evidence="2">
    <location>
        <begin position="274"/>
        <end position="296"/>
    </location>
</feature>
<feature type="transmembrane region" description="Helical" evidence="2">
    <location>
        <begin position="165"/>
        <end position="187"/>
    </location>
</feature>
<organism evidence="3 4">
    <name type="scientific">Micromonospora harpali</name>
    <dbReference type="NCBI Taxonomy" id="1490225"/>
    <lineage>
        <taxon>Bacteria</taxon>
        <taxon>Bacillati</taxon>
        <taxon>Actinomycetota</taxon>
        <taxon>Actinomycetes</taxon>
        <taxon>Micromonosporales</taxon>
        <taxon>Micromonosporaceae</taxon>
        <taxon>Micromonospora</taxon>
    </lineage>
</organism>
<name>A0ABW1HKD2_9ACTN</name>
<keyword evidence="4" id="KW-1185">Reference proteome</keyword>
<evidence type="ECO:0000256" key="2">
    <source>
        <dbReference type="SAM" id="Phobius"/>
    </source>
</evidence>
<dbReference type="Proteomes" id="UP001596207">
    <property type="component" value="Unassembled WGS sequence"/>
</dbReference>
<feature type="transmembrane region" description="Helical" evidence="2">
    <location>
        <begin position="240"/>
        <end position="262"/>
    </location>
</feature>
<comment type="caution">
    <text evidence="3">The sequence shown here is derived from an EMBL/GenBank/DDBJ whole genome shotgun (WGS) entry which is preliminary data.</text>
</comment>
<accession>A0ABW1HKD2</accession>
<feature type="region of interest" description="Disordered" evidence="1">
    <location>
        <begin position="89"/>
        <end position="128"/>
    </location>
</feature>
<sequence length="303" mass="31736">MTAPTINGTRYPQPVDELLPAARKLPVPVGKIAPSRNALMREFRIGAPKAEELRNRLIAEIELQNQRDGIRQQLDAAKQAGKLTGFGIHPDRAAAGPPANTFDYPEPIGPDPAPALLPAEQTTPPPPAPVVAVDSAPVEQVAVVSHPGTKISPDRAGKRVQGRGWAYVGVILGGVVSIAANVAHTYLPKPPDGVPAGWAPDPGWSPSPLAVALSVFWPVALFVAVEILTRIPWGEGVSSVVARVAGVLPVAVVAAVVSYRHLSGLLEHFGEDPLTIAIGPLAVDGLMVMASAALLVTNRRSRT</sequence>
<keyword evidence="2" id="KW-1133">Transmembrane helix</keyword>
<feature type="transmembrane region" description="Helical" evidence="2">
    <location>
        <begin position="207"/>
        <end position="228"/>
    </location>
</feature>
<keyword evidence="2" id="KW-0812">Transmembrane</keyword>
<protein>
    <submittedName>
        <fullName evidence="3">DUF2637 domain-containing protein</fullName>
    </submittedName>
</protein>
<proteinExistence type="predicted"/>